<feature type="compositionally biased region" description="Basic and acidic residues" evidence="1">
    <location>
        <begin position="247"/>
        <end position="258"/>
    </location>
</feature>
<evidence type="ECO:0000256" key="2">
    <source>
        <dbReference type="SAM" id="SignalP"/>
    </source>
</evidence>
<dbReference type="AlphaFoldDB" id="A0AAP0DF24"/>
<gene>
    <name evidence="4" type="ORF">SSX86_008222</name>
</gene>
<dbReference type="Gene3D" id="1.10.110.10">
    <property type="entry name" value="Plant lipid-transfer and hydrophobic proteins"/>
    <property type="match status" value="1"/>
</dbReference>
<proteinExistence type="predicted"/>
<sequence>MKNVSLLIGALLFLVSMVHADDCDPNIEIPECLDPLKKQANPGDVCCNQLREHTHCLCGYIDINNSNHPQNYQFLPELVAKCPPPGIPFPRCPIEKPDSQLDVLFLDIDVDVHLVEVISLHDEVVDDEVVAFDDEGEDDEAVDDVVGVYDKCEDDEGLSNNVHVVDANVADEVNDDEGIDDDANVADEVDTYRMLKFAPTRFEFFKVVKMELRVERSDGYIRAVMERGLSEFMEEDMVERKSKGRRQKEEKGKRKERN</sequence>
<feature type="region of interest" description="Disordered" evidence="1">
    <location>
        <begin position="235"/>
        <end position="258"/>
    </location>
</feature>
<evidence type="ECO:0000313" key="4">
    <source>
        <dbReference type="EMBL" id="KAK9071793.1"/>
    </source>
</evidence>
<evidence type="ECO:0000313" key="5">
    <source>
        <dbReference type="Proteomes" id="UP001408789"/>
    </source>
</evidence>
<dbReference type="Proteomes" id="UP001408789">
    <property type="component" value="Unassembled WGS sequence"/>
</dbReference>
<protein>
    <recommendedName>
        <fullName evidence="3">Bifunctional inhibitor/plant lipid transfer protein/seed storage helical domain-containing protein</fullName>
    </recommendedName>
</protein>
<dbReference type="InterPro" id="IPR036312">
    <property type="entry name" value="Bifun_inhib/LTP/seed_sf"/>
</dbReference>
<reference evidence="4 5" key="1">
    <citation type="submission" date="2024-04" db="EMBL/GenBank/DDBJ databases">
        <title>The reference genome of an endangered Asteraceae, Deinandra increscens subsp. villosa, native to the Central Coast of California.</title>
        <authorList>
            <person name="Guilliams M."/>
            <person name="Hasenstab-Lehman K."/>
            <person name="Meyer R."/>
            <person name="Mcevoy S."/>
        </authorList>
    </citation>
    <scope>NUCLEOTIDE SEQUENCE [LARGE SCALE GENOMIC DNA]</scope>
    <source>
        <tissue evidence="4">Leaf</tissue>
    </source>
</reference>
<accession>A0AAP0DF24</accession>
<feature type="signal peptide" evidence="2">
    <location>
        <begin position="1"/>
        <end position="20"/>
    </location>
</feature>
<evidence type="ECO:0000256" key="1">
    <source>
        <dbReference type="SAM" id="MobiDB-lite"/>
    </source>
</evidence>
<comment type="caution">
    <text evidence="4">The sequence shown here is derived from an EMBL/GenBank/DDBJ whole genome shotgun (WGS) entry which is preliminary data.</text>
</comment>
<dbReference type="SUPFAM" id="SSF47699">
    <property type="entry name" value="Bifunctional inhibitor/lipid-transfer protein/seed storage 2S albumin"/>
    <property type="match status" value="1"/>
</dbReference>
<name>A0AAP0DF24_9ASTR</name>
<dbReference type="InterPro" id="IPR016140">
    <property type="entry name" value="Bifunc_inhib/LTP/seed_store"/>
</dbReference>
<feature type="domain" description="Bifunctional inhibitor/plant lipid transfer protein/seed storage helical" evidence="3">
    <location>
        <begin position="31"/>
        <end position="82"/>
    </location>
</feature>
<organism evidence="4 5">
    <name type="scientific">Deinandra increscens subsp. villosa</name>
    <dbReference type="NCBI Taxonomy" id="3103831"/>
    <lineage>
        <taxon>Eukaryota</taxon>
        <taxon>Viridiplantae</taxon>
        <taxon>Streptophyta</taxon>
        <taxon>Embryophyta</taxon>
        <taxon>Tracheophyta</taxon>
        <taxon>Spermatophyta</taxon>
        <taxon>Magnoliopsida</taxon>
        <taxon>eudicotyledons</taxon>
        <taxon>Gunneridae</taxon>
        <taxon>Pentapetalae</taxon>
        <taxon>asterids</taxon>
        <taxon>campanulids</taxon>
        <taxon>Asterales</taxon>
        <taxon>Asteraceae</taxon>
        <taxon>Asteroideae</taxon>
        <taxon>Heliantheae alliance</taxon>
        <taxon>Madieae</taxon>
        <taxon>Madiinae</taxon>
        <taxon>Deinandra</taxon>
    </lineage>
</organism>
<evidence type="ECO:0000259" key="3">
    <source>
        <dbReference type="Pfam" id="PF00234"/>
    </source>
</evidence>
<feature type="chain" id="PRO_5042936483" description="Bifunctional inhibitor/plant lipid transfer protein/seed storage helical domain-containing protein" evidence="2">
    <location>
        <begin position="21"/>
        <end position="258"/>
    </location>
</feature>
<keyword evidence="5" id="KW-1185">Reference proteome</keyword>
<keyword evidence="2" id="KW-0732">Signal</keyword>
<dbReference type="EMBL" id="JBCNJP010000010">
    <property type="protein sequence ID" value="KAK9071793.1"/>
    <property type="molecule type" value="Genomic_DNA"/>
</dbReference>
<dbReference type="Pfam" id="PF00234">
    <property type="entry name" value="Tryp_alpha_amyl"/>
    <property type="match status" value="1"/>
</dbReference>